<protein>
    <submittedName>
        <fullName evidence="1">Uncharacterized protein</fullName>
    </submittedName>
</protein>
<evidence type="ECO:0000313" key="2">
    <source>
        <dbReference type="Proteomes" id="UP000740883"/>
    </source>
</evidence>
<sequence>MHSRIKCRPLEAWETGSNTVVVENDINGEHADKFKKIYRDKFTENQVIRIAKRDNLEIDAKTDRGRFKDLDKVMYKCENDLYVVRTKDGRLLKTRQLSDFLEVYDREL</sequence>
<dbReference type="EMBL" id="SBJO01000332">
    <property type="protein sequence ID" value="KAF9761455.1"/>
    <property type="molecule type" value="Genomic_DNA"/>
</dbReference>
<dbReference type="AlphaFoldDB" id="A0A9P6KY92"/>
<reference evidence="1 2" key="1">
    <citation type="journal article" date="2020" name="Genome Biol. Evol.">
        <title>Comparative genomics of strictly vertically transmitted, feminizing microsporidia endosymbionts of amphipod crustaceans.</title>
        <authorList>
            <person name="Cormier A."/>
            <person name="Chebbi M.A."/>
            <person name="Giraud I."/>
            <person name="Wattier R."/>
            <person name="Teixeira M."/>
            <person name="Gilbert C."/>
            <person name="Rigaud T."/>
            <person name="Cordaux R."/>
        </authorList>
    </citation>
    <scope>NUCLEOTIDE SEQUENCE [LARGE SCALE GENOMIC DNA]</scope>
    <source>
        <strain evidence="1 2">Ou3-Ou53</strain>
    </source>
</reference>
<accession>A0A9P6KY92</accession>
<name>A0A9P6KY92_9MICR</name>
<gene>
    <name evidence="1" type="ORF">NGRA_2637</name>
</gene>
<dbReference type="Proteomes" id="UP000740883">
    <property type="component" value="Unassembled WGS sequence"/>
</dbReference>
<keyword evidence="2" id="KW-1185">Reference proteome</keyword>
<evidence type="ECO:0000313" key="1">
    <source>
        <dbReference type="EMBL" id="KAF9761455.1"/>
    </source>
</evidence>
<comment type="caution">
    <text evidence="1">The sequence shown here is derived from an EMBL/GenBank/DDBJ whole genome shotgun (WGS) entry which is preliminary data.</text>
</comment>
<organism evidence="1 2">
    <name type="scientific">Nosema granulosis</name>
    <dbReference type="NCBI Taxonomy" id="83296"/>
    <lineage>
        <taxon>Eukaryota</taxon>
        <taxon>Fungi</taxon>
        <taxon>Fungi incertae sedis</taxon>
        <taxon>Microsporidia</taxon>
        <taxon>Nosematidae</taxon>
        <taxon>Nosema</taxon>
    </lineage>
</organism>
<proteinExistence type="predicted"/>